<evidence type="ECO:0000313" key="14">
    <source>
        <dbReference type="Proteomes" id="UP000013201"/>
    </source>
</evidence>
<dbReference type="GO" id="GO:0005886">
    <property type="term" value="C:plasma membrane"/>
    <property type="evidence" value="ECO:0007669"/>
    <property type="project" value="UniProtKB-SubCell"/>
</dbReference>
<dbReference type="FunFam" id="1.10.357.140:FF:000008">
    <property type="entry name" value="4-hydroxybenzoate octaprenyltransferase"/>
    <property type="match status" value="1"/>
</dbReference>
<dbReference type="InterPro" id="IPR030470">
    <property type="entry name" value="UbiA_prenylTrfase_CS"/>
</dbReference>
<dbReference type="HAMAP" id="MF_01635">
    <property type="entry name" value="UbiA"/>
    <property type="match status" value="1"/>
</dbReference>
<feature type="transmembrane region" description="Helical" evidence="11">
    <location>
        <begin position="314"/>
        <end position="332"/>
    </location>
</feature>
<dbReference type="PANTHER" id="PTHR11048:SF28">
    <property type="entry name" value="4-HYDROXYBENZOATE POLYPRENYLTRANSFERASE, MITOCHONDRIAL"/>
    <property type="match status" value="1"/>
</dbReference>
<dbReference type="InterPro" id="IPR006370">
    <property type="entry name" value="HB_polyprenyltransferase-like"/>
</dbReference>
<evidence type="ECO:0000256" key="11">
    <source>
        <dbReference type="HAMAP-Rule" id="MF_01635"/>
    </source>
</evidence>
<keyword evidence="9 11" id="KW-1133">Transmembrane helix</keyword>
<keyword evidence="5 11" id="KW-0997">Cell inner membrane</keyword>
<dbReference type="Gene3D" id="1.20.120.1780">
    <property type="entry name" value="UbiA prenyltransferase"/>
    <property type="match status" value="1"/>
</dbReference>
<dbReference type="UniPathway" id="UPA00232"/>
<feature type="transmembrane region" description="Helical" evidence="11">
    <location>
        <begin position="186"/>
        <end position="203"/>
    </location>
</feature>
<keyword evidence="11" id="KW-0460">Magnesium</keyword>
<evidence type="ECO:0000256" key="8">
    <source>
        <dbReference type="ARBA" id="ARBA00022692"/>
    </source>
</evidence>
<dbReference type="NCBIfam" id="TIGR01474">
    <property type="entry name" value="ubiA_proteo"/>
    <property type="match status" value="1"/>
</dbReference>
<keyword evidence="14" id="KW-1185">Reference proteome</keyword>
<dbReference type="GO" id="GO:0008412">
    <property type="term" value="F:4-hydroxybenzoate polyprenyltransferase activity"/>
    <property type="evidence" value="ECO:0007669"/>
    <property type="project" value="UniProtKB-UniRule"/>
</dbReference>
<comment type="cofactor">
    <cofactor evidence="1 11">
        <name>Mg(2+)</name>
        <dbReference type="ChEBI" id="CHEBI:18420"/>
    </cofactor>
</comment>
<reference evidence="14" key="2">
    <citation type="submission" date="2013-04" db="EMBL/GenBank/DDBJ databases">
        <title>Bisphenol A degrading Sphingobium sp. strain BiD32.</title>
        <authorList>
            <person name="Nielsen J.L."/>
            <person name="Zhou N.A."/>
            <person name="Kjeldal H."/>
        </authorList>
    </citation>
    <scope>NUCLEOTIDE SEQUENCE [LARGE SCALE GENOMIC DNA]</scope>
    <source>
        <strain evidence="14">BiD32</strain>
    </source>
</reference>
<accession>N1MQM9</accession>
<keyword evidence="7 11" id="KW-0831">Ubiquinone biosynthesis</keyword>
<dbReference type="PROSITE" id="PS00943">
    <property type="entry name" value="UBIA"/>
    <property type="match status" value="1"/>
</dbReference>
<dbReference type="InterPro" id="IPR044878">
    <property type="entry name" value="UbiA_sf"/>
</dbReference>
<dbReference type="InterPro" id="IPR039653">
    <property type="entry name" value="Prenyltransferase"/>
</dbReference>
<comment type="subcellular location">
    <subcellularLocation>
        <location evidence="11">Cell inner membrane</location>
        <topology evidence="11">Multi-pass membrane protein</topology>
    </subcellularLocation>
    <subcellularLocation>
        <location evidence="2">Membrane</location>
        <topology evidence="2">Multi-pass membrane protein</topology>
    </subcellularLocation>
</comment>
<feature type="transmembrane region" description="Helical" evidence="11">
    <location>
        <begin position="136"/>
        <end position="155"/>
    </location>
</feature>
<protein>
    <recommendedName>
        <fullName evidence="11 12">4-hydroxybenzoate octaprenyltransferase</fullName>
        <ecNumber evidence="11 12">2.5.1.39</ecNumber>
    </recommendedName>
    <alternativeName>
        <fullName evidence="11">4-HB polyprenyltransferase</fullName>
    </alternativeName>
</protein>
<evidence type="ECO:0000256" key="1">
    <source>
        <dbReference type="ARBA" id="ARBA00001946"/>
    </source>
</evidence>
<evidence type="ECO:0000313" key="13">
    <source>
        <dbReference type="EMBL" id="CCW17703.1"/>
    </source>
</evidence>
<comment type="caution">
    <text evidence="13">The sequence shown here is derived from an EMBL/GenBank/DDBJ whole genome shotgun (WGS) entry which is preliminary data.</text>
</comment>
<dbReference type="CDD" id="cd13959">
    <property type="entry name" value="PT_UbiA_COQ2"/>
    <property type="match status" value="1"/>
</dbReference>
<name>N1MQM9_9SPHN</name>
<evidence type="ECO:0000256" key="12">
    <source>
        <dbReference type="NCBIfam" id="TIGR01474"/>
    </source>
</evidence>
<evidence type="ECO:0000256" key="4">
    <source>
        <dbReference type="ARBA" id="ARBA00022475"/>
    </source>
</evidence>
<evidence type="ECO:0000256" key="10">
    <source>
        <dbReference type="ARBA" id="ARBA00023136"/>
    </source>
</evidence>
<dbReference type="AlphaFoldDB" id="N1MQM9"/>
<feature type="transmembrane region" description="Helical" evidence="11">
    <location>
        <begin position="94"/>
        <end position="115"/>
    </location>
</feature>
<feature type="transmembrane region" description="Helical" evidence="11">
    <location>
        <begin position="68"/>
        <end position="88"/>
    </location>
</feature>
<organism evidence="13 14">
    <name type="scientific">Sphingobium indicum BiD32</name>
    <dbReference type="NCBI Taxonomy" id="1301087"/>
    <lineage>
        <taxon>Bacteria</taxon>
        <taxon>Pseudomonadati</taxon>
        <taxon>Pseudomonadota</taxon>
        <taxon>Alphaproteobacteria</taxon>
        <taxon>Sphingomonadales</taxon>
        <taxon>Sphingomonadaceae</taxon>
        <taxon>Sphingobium</taxon>
    </lineage>
</organism>
<comment type="function">
    <text evidence="11">Catalyzes the prenylation of para-hydroxybenzoate (PHB) with an all-trans polyprenyl group. Mediates the second step in the final reaction sequence of ubiquinone-8 (UQ-8) biosynthesis, which is the condensation of the polyisoprenoid side chain with PHB, generating the first membrane-bound Q intermediate 3-octaprenyl-4-hydroxybenzoate.</text>
</comment>
<dbReference type="Gene3D" id="1.10.357.140">
    <property type="entry name" value="UbiA prenyltransferase"/>
    <property type="match status" value="1"/>
</dbReference>
<dbReference type="InterPro" id="IPR000537">
    <property type="entry name" value="UbiA_prenyltransferase"/>
</dbReference>
<sequence>MMRFPIDETCPEAMGVFRQEWPFDKRGANGVRQLSQTIVPDSQARGLLARLPDTPRALVQMARFDRPIGWWLLFWPGAWAVALAGGGFARWPLILWLLLGSIAMRGAGCVFNDIVDRDLDRKVARTAARPLASGAMKLRTAWLWLVALCLAGLIILLQLRLYAQLIALGSLALVAAYPFMKRITGWPQIWLGLVFSWAALVGWSEVTGALTLPGILLYAGTIFWVVGYDTIYALQDREDDALIGIGSSALSMGQHVRAGVAFCYLCALGLWAGAIWQVRPQALALVALLPVAVHLLWQVATLREDGVDPLAKFRSNRFAGLLLFLGCLVVGSA</sequence>
<proteinExistence type="inferred from homology"/>
<evidence type="ECO:0000256" key="6">
    <source>
        <dbReference type="ARBA" id="ARBA00022679"/>
    </source>
</evidence>
<keyword evidence="10 11" id="KW-0472">Membrane</keyword>
<gene>
    <name evidence="11" type="primary">ubiA</name>
    <name evidence="13" type="ORF">EBBID32_20510</name>
</gene>
<dbReference type="PANTHER" id="PTHR11048">
    <property type="entry name" value="PRENYLTRANSFERASES"/>
    <property type="match status" value="1"/>
</dbReference>
<keyword evidence="4 11" id="KW-1003">Cell membrane</keyword>
<feature type="transmembrane region" description="Helical" evidence="11">
    <location>
        <begin position="215"/>
        <end position="234"/>
    </location>
</feature>
<keyword evidence="8 11" id="KW-0812">Transmembrane</keyword>
<dbReference type="EMBL" id="CAVK010000095">
    <property type="protein sequence ID" value="CCW17703.1"/>
    <property type="molecule type" value="Genomic_DNA"/>
</dbReference>
<evidence type="ECO:0000256" key="3">
    <source>
        <dbReference type="ARBA" id="ARBA00005985"/>
    </source>
</evidence>
<dbReference type="EC" id="2.5.1.39" evidence="11 12"/>
<evidence type="ECO:0000256" key="9">
    <source>
        <dbReference type="ARBA" id="ARBA00022989"/>
    </source>
</evidence>
<comment type="catalytic activity">
    <reaction evidence="11">
        <text>all-trans-octaprenyl diphosphate + 4-hydroxybenzoate = 4-hydroxy-3-(all-trans-octaprenyl)benzoate + diphosphate</text>
        <dbReference type="Rhea" id="RHEA:27782"/>
        <dbReference type="ChEBI" id="CHEBI:1617"/>
        <dbReference type="ChEBI" id="CHEBI:17879"/>
        <dbReference type="ChEBI" id="CHEBI:33019"/>
        <dbReference type="ChEBI" id="CHEBI:57711"/>
        <dbReference type="EC" id="2.5.1.39"/>
    </reaction>
</comment>
<dbReference type="FunFam" id="1.20.120.1780:FF:000001">
    <property type="entry name" value="4-hydroxybenzoate octaprenyltransferase"/>
    <property type="match status" value="1"/>
</dbReference>
<evidence type="ECO:0000256" key="5">
    <source>
        <dbReference type="ARBA" id="ARBA00022519"/>
    </source>
</evidence>
<feature type="transmembrane region" description="Helical" evidence="11">
    <location>
        <begin position="282"/>
        <end position="302"/>
    </location>
</feature>
<dbReference type="Pfam" id="PF01040">
    <property type="entry name" value="UbiA"/>
    <property type="match status" value="1"/>
</dbReference>
<feature type="transmembrane region" description="Helical" evidence="11">
    <location>
        <begin position="255"/>
        <end position="276"/>
    </location>
</feature>
<comment type="similarity">
    <text evidence="3 11">Belongs to the UbiA prenyltransferase family.</text>
</comment>
<comment type="pathway">
    <text evidence="11">Cofactor biosynthesis; ubiquinone biosynthesis.</text>
</comment>
<dbReference type="GO" id="GO:0006744">
    <property type="term" value="P:ubiquinone biosynthetic process"/>
    <property type="evidence" value="ECO:0007669"/>
    <property type="project" value="UniProtKB-UniRule"/>
</dbReference>
<evidence type="ECO:0000256" key="2">
    <source>
        <dbReference type="ARBA" id="ARBA00004141"/>
    </source>
</evidence>
<reference evidence="13 14" key="1">
    <citation type="submission" date="2013-03" db="EMBL/GenBank/DDBJ databases">
        <authorList>
            <person name="Le V."/>
        </authorList>
    </citation>
    <scope>NUCLEOTIDE SEQUENCE [LARGE SCALE GENOMIC DNA]</scope>
    <source>
        <strain evidence="13 14">BiD32</strain>
    </source>
</reference>
<evidence type="ECO:0000256" key="7">
    <source>
        <dbReference type="ARBA" id="ARBA00022688"/>
    </source>
</evidence>
<dbReference type="Proteomes" id="UP000013201">
    <property type="component" value="Unassembled WGS sequence"/>
</dbReference>
<keyword evidence="6 11" id="KW-0808">Transferase</keyword>